<dbReference type="PANTHER" id="PTHR13114:SF7">
    <property type="entry name" value="MEDIATOR OF RNA POLYMERASE II TRANSCRIPTION SUBUNIT 17"/>
    <property type="match status" value="1"/>
</dbReference>
<evidence type="ECO:0000256" key="5">
    <source>
        <dbReference type="ARBA" id="ARBA00023163"/>
    </source>
</evidence>
<dbReference type="InterPro" id="IPR019313">
    <property type="entry name" value="Mediator_Med17"/>
</dbReference>
<feature type="region of interest" description="Disordered" evidence="9">
    <location>
        <begin position="74"/>
        <end position="95"/>
    </location>
</feature>
<comment type="caution">
    <text evidence="10">The sequence shown here is derived from an EMBL/GenBank/DDBJ whole genome shotgun (WGS) entry which is preliminary data.</text>
</comment>
<comment type="subcellular location">
    <subcellularLocation>
        <location evidence="1 8">Nucleus</location>
    </subcellularLocation>
</comment>
<dbReference type="GO" id="GO:0006357">
    <property type="term" value="P:regulation of transcription by RNA polymerase II"/>
    <property type="evidence" value="ECO:0007669"/>
    <property type="project" value="InterPro"/>
</dbReference>
<reference evidence="10 11" key="1">
    <citation type="submission" date="2022-09" db="EMBL/GenBank/DDBJ databases">
        <authorList>
            <person name="Palmer J.M."/>
        </authorList>
    </citation>
    <scope>NUCLEOTIDE SEQUENCE [LARGE SCALE GENOMIC DNA]</scope>
    <source>
        <strain evidence="10 11">DSM 7382</strain>
    </source>
</reference>
<name>A0AAW0GQT3_9APHY</name>
<keyword evidence="8" id="KW-0010">Activator</keyword>
<evidence type="ECO:0000313" key="10">
    <source>
        <dbReference type="EMBL" id="KAK7695856.1"/>
    </source>
</evidence>
<comment type="function">
    <text evidence="8">Component of the Mediator complex, a coactivator involved in the regulated transcription of nearly all RNA polymerase II-dependent genes. Mediator functions as a bridge to convey information from gene-specific regulatory proteins to the basal RNA polymerase II transcription machinery. Mediator is recruited to promoters by direct interactions with regulatory proteins and serves as a scaffold for the assembly of a functional preinitiation complex with RNA polymerase II and the general transcription factors.</text>
</comment>
<evidence type="ECO:0000256" key="3">
    <source>
        <dbReference type="ARBA" id="ARBA00019610"/>
    </source>
</evidence>
<keyword evidence="5 8" id="KW-0804">Transcription</keyword>
<keyword evidence="4 8" id="KW-0805">Transcription regulation</keyword>
<protein>
    <recommendedName>
        <fullName evidence="3 8">Mediator of RNA polymerase II transcription subunit 17</fullName>
    </recommendedName>
    <alternativeName>
        <fullName evidence="7 8">Mediator complex subunit 17</fullName>
    </alternativeName>
</protein>
<evidence type="ECO:0000256" key="2">
    <source>
        <dbReference type="ARBA" id="ARBA00005635"/>
    </source>
</evidence>
<evidence type="ECO:0000256" key="6">
    <source>
        <dbReference type="ARBA" id="ARBA00023242"/>
    </source>
</evidence>
<evidence type="ECO:0000256" key="1">
    <source>
        <dbReference type="ARBA" id="ARBA00004123"/>
    </source>
</evidence>
<dbReference type="GO" id="GO:0003712">
    <property type="term" value="F:transcription coregulator activity"/>
    <property type="evidence" value="ECO:0007669"/>
    <property type="project" value="InterPro"/>
</dbReference>
<comment type="similarity">
    <text evidence="2 8">Belongs to the Mediator complex subunit 17 family.</text>
</comment>
<accession>A0AAW0GQT3</accession>
<dbReference type="EMBL" id="JASBNA010000001">
    <property type="protein sequence ID" value="KAK7695856.1"/>
    <property type="molecule type" value="Genomic_DNA"/>
</dbReference>
<keyword evidence="6 8" id="KW-0539">Nucleus</keyword>
<feature type="compositionally biased region" description="Basic and acidic residues" evidence="9">
    <location>
        <begin position="14"/>
        <end position="23"/>
    </location>
</feature>
<organism evidence="10 11">
    <name type="scientific">Cerrena zonata</name>
    <dbReference type="NCBI Taxonomy" id="2478898"/>
    <lineage>
        <taxon>Eukaryota</taxon>
        <taxon>Fungi</taxon>
        <taxon>Dikarya</taxon>
        <taxon>Basidiomycota</taxon>
        <taxon>Agaricomycotina</taxon>
        <taxon>Agaricomycetes</taxon>
        <taxon>Polyporales</taxon>
        <taxon>Cerrenaceae</taxon>
        <taxon>Cerrena</taxon>
    </lineage>
</organism>
<dbReference type="Pfam" id="PF10156">
    <property type="entry name" value="Med17"/>
    <property type="match status" value="1"/>
</dbReference>
<evidence type="ECO:0000256" key="9">
    <source>
        <dbReference type="SAM" id="MobiDB-lite"/>
    </source>
</evidence>
<evidence type="ECO:0000313" key="11">
    <source>
        <dbReference type="Proteomes" id="UP001385951"/>
    </source>
</evidence>
<dbReference type="AlphaFoldDB" id="A0AAW0GQT3"/>
<dbReference type="PANTHER" id="PTHR13114">
    <property type="entry name" value="MEDIATOR OF RNA POLYMERASE II TRANSCRIPTION SUBUNIT 17"/>
    <property type="match status" value="1"/>
</dbReference>
<evidence type="ECO:0000256" key="7">
    <source>
        <dbReference type="ARBA" id="ARBA00032014"/>
    </source>
</evidence>
<feature type="region of interest" description="Disordered" evidence="9">
    <location>
        <begin position="1"/>
        <end position="28"/>
    </location>
</feature>
<dbReference type="GO" id="GO:0070847">
    <property type="term" value="C:core mediator complex"/>
    <property type="evidence" value="ECO:0007669"/>
    <property type="project" value="TreeGrafter"/>
</dbReference>
<evidence type="ECO:0000256" key="4">
    <source>
        <dbReference type="ARBA" id="ARBA00023015"/>
    </source>
</evidence>
<keyword evidence="11" id="KW-1185">Reference proteome</keyword>
<dbReference type="GO" id="GO:0016592">
    <property type="term" value="C:mediator complex"/>
    <property type="evidence" value="ECO:0007669"/>
    <property type="project" value="InterPro"/>
</dbReference>
<proteinExistence type="inferred from homology"/>
<gene>
    <name evidence="8" type="primary">MED17</name>
    <name evidence="10" type="ORF">QCA50_000494</name>
</gene>
<sequence length="638" mass="71201">MEGEEPSWRQLKLSLERPYKDDNGQPIPTLFDIAPDGQQLFEEKEDLTSQVEKNLRRIFLERGLDFFNKDVANRAAPEQPPDEPEAGPSKDEVASLQPMTPEELYKMRVELMPQLHIAFGEMSQARDLLNLLLYTTPTSQKPPNSELPPASLTATTATKAPQIPSVQAFNTQLAIGGKDLALRKAASLFKSAADRMDRGREASESYWVDALKIRRSNWGLLPAPLPSGSSTGKGADRSSKDFLISFGLEESPPVFRRQAIACIPYIRSGPGILEFPTRRRNRLQVSLHYTDRSGQKLVAKNCWKQVEENTAESSLKAAQTEVVQQEIFATLIKEASNFPTASVRVSERLIAIEATENVDLRLELVDTEYDEDTDNSSMGTFGTTCDLIFSALHLLLLRAHSLLKSRRLGRVGVARIPVLEPEMLSPPILQPVIDMLQYEAFCDRVTHEIDKVVQGLFRSGVPTKVHFRGIGDSGSQLVSMLQKDEQIKVGGECLVRIEHRHTMRFTFSSPSTLMAHLPQATLPIATIFQLSQLLVDEVMTCLLQRICDIGKEVTEHVQASWFVDHLEGRSIGRWEGQVVNFAITVGDGKIICETAFFGRVGGSNKKVTNTVELYNSDNTQKPFLDWAKDIIDVALSRT</sequence>
<comment type="subunit">
    <text evidence="8">Component of the Mediator complex.</text>
</comment>
<evidence type="ECO:0000256" key="8">
    <source>
        <dbReference type="RuleBase" id="RU364140"/>
    </source>
</evidence>
<dbReference type="Proteomes" id="UP001385951">
    <property type="component" value="Unassembled WGS sequence"/>
</dbReference>